<reference evidence="2 3" key="1">
    <citation type="journal article" date="2018" name="Sci. Rep.">
        <title>Comparative analysis of the Pocillopora damicornis genome highlights role of immune system in coral evolution.</title>
        <authorList>
            <person name="Cunning R."/>
            <person name="Bay R.A."/>
            <person name="Gillette P."/>
            <person name="Baker A.C."/>
            <person name="Traylor-Knowles N."/>
        </authorList>
    </citation>
    <scope>NUCLEOTIDE SEQUENCE [LARGE SCALE GENOMIC DNA]</scope>
    <source>
        <strain evidence="2">RSMAS</strain>
        <tissue evidence="2">Whole animal</tissue>
    </source>
</reference>
<dbReference type="PANTHER" id="PTHR33845">
    <property type="entry name" value="C2H2-TYPE DOMAIN-CONTAINING PROTEIN"/>
    <property type="match status" value="1"/>
</dbReference>
<proteinExistence type="predicted"/>
<accession>A0A3M6TX67</accession>
<evidence type="ECO:0000313" key="2">
    <source>
        <dbReference type="EMBL" id="RMX45884.1"/>
    </source>
</evidence>
<organism evidence="2 3">
    <name type="scientific">Pocillopora damicornis</name>
    <name type="common">Cauliflower coral</name>
    <name type="synonym">Millepora damicornis</name>
    <dbReference type="NCBI Taxonomy" id="46731"/>
    <lineage>
        <taxon>Eukaryota</taxon>
        <taxon>Metazoa</taxon>
        <taxon>Cnidaria</taxon>
        <taxon>Anthozoa</taxon>
        <taxon>Hexacorallia</taxon>
        <taxon>Scleractinia</taxon>
        <taxon>Astrocoeniina</taxon>
        <taxon>Pocilloporidae</taxon>
        <taxon>Pocillopora</taxon>
    </lineage>
</organism>
<comment type="caution">
    <text evidence="2">The sequence shown here is derived from an EMBL/GenBank/DDBJ whole genome shotgun (WGS) entry which is preliminary data.</text>
</comment>
<keyword evidence="3" id="KW-1185">Reference proteome</keyword>
<gene>
    <name evidence="2" type="ORF">pdam_00015055</name>
</gene>
<dbReference type="STRING" id="46731.A0A3M6TX67"/>
<name>A0A3M6TX67_POCDA</name>
<sequence length="571" mass="64106">MADKVRFTKLLQRSITLSNKETIKISNVMIPERVVKQYLADCDRMSFKPLGEVRFCVSLLFVPPLFESHFKLRLRSQAFEDLSDVVERLGDTGKGMMGWTKDIQSRLRLRKRYLKRDYKANVLHIHSITLSNTLTVLKAEYTFVHTCQGSNVADHCRLFALSDPKELAFQAQCSHHHDDTCDRNDQLMSSLSEIESAMIAQTDNLLPERVYQRLDFSDPWCGKGASDRKAALTKSHMHIHLHSGIDIEKLAQMVEAILSSGGVASVSVTRCESITNPPMVTCKIDGVSKLSNIELTIEGIRVWRAYGVVPGKLISAPKAEIPPPDILPSMVVYSWRTQALSPPSRKSGLPQHIQVKSMPPETRRKPTKSLQQQTRHFLHAQKKDVVNCGKHQRALEHETLFDKAALEYAEHLEGQPTLVPVVGAVSSPVSDTNRQRRSKADPAAVARSMMCAKDSTGNVLFKSNEFLTANQIKTLVDDEQQGDIEVVTLEAGLDEIVSEAVCELTPKHQIVYDAYNSCELAFQKKMSDFSIAVLKDIWNSFDVDLSDVTVGRNKPYIEKLQSLCEECACQR</sequence>
<dbReference type="OrthoDB" id="69221at2759"/>
<dbReference type="Proteomes" id="UP000275408">
    <property type="component" value="Unassembled WGS sequence"/>
</dbReference>
<dbReference type="PANTHER" id="PTHR33845:SF1">
    <property type="entry name" value="C2H2-TYPE DOMAIN-CONTAINING PROTEIN"/>
    <property type="match status" value="1"/>
</dbReference>
<evidence type="ECO:0000313" key="3">
    <source>
        <dbReference type="Proteomes" id="UP000275408"/>
    </source>
</evidence>
<evidence type="ECO:0000256" key="1">
    <source>
        <dbReference type="SAM" id="MobiDB-lite"/>
    </source>
</evidence>
<dbReference type="EMBL" id="RCHS01002752">
    <property type="protein sequence ID" value="RMX45884.1"/>
    <property type="molecule type" value="Genomic_DNA"/>
</dbReference>
<dbReference type="AlphaFoldDB" id="A0A3M6TX67"/>
<feature type="region of interest" description="Disordered" evidence="1">
    <location>
        <begin position="341"/>
        <end position="373"/>
    </location>
</feature>
<protein>
    <submittedName>
        <fullName evidence="2">Uncharacterized protein</fullName>
    </submittedName>
</protein>